<dbReference type="PANTHER" id="PTHR11306:SF0">
    <property type="entry name" value="PHOSPHATIDYLGLYCEROL_PHOSPHATIDYLINOSITOL TRANSFER PROTEIN"/>
    <property type="match status" value="1"/>
</dbReference>
<evidence type="ECO:0000256" key="3">
    <source>
        <dbReference type="ARBA" id="ARBA00011245"/>
    </source>
</evidence>
<dbReference type="AlphaFoldDB" id="A0AAD5WQK9"/>
<dbReference type="EMBL" id="JAKWBI020000296">
    <property type="protein sequence ID" value="KAJ2897084.1"/>
    <property type="molecule type" value="Genomic_DNA"/>
</dbReference>
<evidence type="ECO:0000259" key="9">
    <source>
        <dbReference type="SMART" id="SM00737"/>
    </source>
</evidence>
<accession>A0AAD5WQK9</accession>
<reference evidence="10" key="1">
    <citation type="submission" date="2022-07" db="EMBL/GenBank/DDBJ databases">
        <title>Draft genome sequence of Zalerion maritima ATCC 34329, a (micro)plastics degrading marine fungus.</title>
        <authorList>
            <person name="Paco A."/>
            <person name="Goncalves M.F.M."/>
            <person name="Rocha-Santos T.A.P."/>
            <person name="Alves A."/>
        </authorList>
    </citation>
    <scope>NUCLEOTIDE SEQUENCE</scope>
    <source>
        <strain evidence="10">ATCC 34329</strain>
    </source>
</reference>
<keyword evidence="7" id="KW-0445">Lipid transport</keyword>
<dbReference type="CDD" id="cd00917">
    <property type="entry name" value="PG-PI_TP"/>
    <property type="match status" value="1"/>
</dbReference>
<dbReference type="PANTHER" id="PTHR11306">
    <property type="entry name" value="NIEMANN PICK TYPE C2 PROTEIN NPC2-RELATED"/>
    <property type="match status" value="1"/>
</dbReference>
<gene>
    <name evidence="10" type="ORF">MKZ38_004994</name>
</gene>
<dbReference type="GO" id="GO:0032366">
    <property type="term" value="P:intracellular sterol transport"/>
    <property type="evidence" value="ECO:0007669"/>
    <property type="project" value="InterPro"/>
</dbReference>
<feature type="signal peptide" evidence="8">
    <location>
        <begin position="1"/>
        <end position="19"/>
    </location>
</feature>
<organism evidence="10 11">
    <name type="scientific">Zalerion maritima</name>
    <dbReference type="NCBI Taxonomy" id="339359"/>
    <lineage>
        <taxon>Eukaryota</taxon>
        <taxon>Fungi</taxon>
        <taxon>Dikarya</taxon>
        <taxon>Ascomycota</taxon>
        <taxon>Pezizomycotina</taxon>
        <taxon>Sordariomycetes</taxon>
        <taxon>Lulworthiomycetidae</taxon>
        <taxon>Lulworthiales</taxon>
        <taxon>Lulworthiaceae</taxon>
        <taxon>Zalerion</taxon>
    </lineage>
</organism>
<dbReference type="InterPro" id="IPR014756">
    <property type="entry name" value="Ig_E-set"/>
</dbReference>
<evidence type="ECO:0000313" key="10">
    <source>
        <dbReference type="EMBL" id="KAJ2897084.1"/>
    </source>
</evidence>
<keyword evidence="5" id="KW-0813">Transport</keyword>
<evidence type="ECO:0000313" key="11">
    <source>
        <dbReference type="Proteomes" id="UP001201980"/>
    </source>
</evidence>
<evidence type="ECO:0000256" key="7">
    <source>
        <dbReference type="ARBA" id="ARBA00023055"/>
    </source>
</evidence>
<sequence>MRVSTAVIAALAAIAPVSAQSIFSRKQDEVRIANDDLKIPGDSPLELCSSKEHDDDIIKIQKVDLVPNPPLAGETLVINAIGTVEKTIEEGAYVLLQVKYGLIRLISTKADLCEQISNVDMDCPVEKGVVSIVKTVDLPNEIPPGKYNVFADVYTKDDEPVTCLTASVTFGVHKAVGDYFNIEL</sequence>
<name>A0AAD5WQK9_9PEZI</name>
<dbReference type="FunFam" id="2.60.40.770:FF:000004">
    <property type="entry name" value="Phosphatidylglycerol/phosphatidylinositol transfer protein"/>
    <property type="match status" value="1"/>
</dbReference>
<dbReference type="Gene3D" id="2.60.40.770">
    <property type="match status" value="1"/>
</dbReference>
<dbReference type="InterPro" id="IPR033917">
    <property type="entry name" value="ML_PG-PI_TP"/>
</dbReference>
<evidence type="ECO:0000256" key="5">
    <source>
        <dbReference type="ARBA" id="ARBA00022448"/>
    </source>
</evidence>
<keyword evidence="11" id="KW-1185">Reference proteome</keyword>
<evidence type="ECO:0000256" key="6">
    <source>
        <dbReference type="ARBA" id="ARBA00022729"/>
    </source>
</evidence>
<evidence type="ECO:0000256" key="4">
    <source>
        <dbReference type="ARBA" id="ARBA00016056"/>
    </source>
</evidence>
<dbReference type="Proteomes" id="UP001201980">
    <property type="component" value="Unassembled WGS sequence"/>
</dbReference>
<evidence type="ECO:0000256" key="1">
    <source>
        <dbReference type="ARBA" id="ARBA00002053"/>
    </source>
</evidence>
<evidence type="ECO:0000256" key="8">
    <source>
        <dbReference type="SAM" id="SignalP"/>
    </source>
</evidence>
<protein>
    <recommendedName>
        <fullName evidence="4">Phosphatidylglycerol/phosphatidylinositol transfer protein</fullName>
    </recommendedName>
</protein>
<dbReference type="SMART" id="SM00737">
    <property type="entry name" value="ML"/>
    <property type="match status" value="1"/>
</dbReference>
<dbReference type="InterPro" id="IPR039670">
    <property type="entry name" value="NPC2-like"/>
</dbReference>
<dbReference type="InterPro" id="IPR003172">
    <property type="entry name" value="ML_dom"/>
</dbReference>
<dbReference type="Pfam" id="PF02221">
    <property type="entry name" value="E1_DerP2_DerF2"/>
    <property type="match status" value="1"/>
</dbReference>
<evidence type="ECO:0000256" key="2">
    <source>
        <dbReference type="ARBA" id="ARBA00006370"/>
    </source>
</evidence>
<comment type="similarity">
    <text evidence="2">Belongs to the NPC2 family.</text>
</comment>
<dbReference type="SUPFAM" id="SSF81296">
    <property type="entry name" value="E set domains"/>
    <property type="match status" value="1"/>
</dbReference>
<comment type="function">
    <text evidence="1">Catalyzes the intermembrane transfer of phosphatidylglycerol and phosphatidylinositol.</text>
</comment>
<comment type="caution">
    <text evidence="10">The sequence shown here is derived from an EMBL/GenBank/DDBJ whole genome shotgun (WGS) entry which is preliminary data.</text>
</comment>
<proteinExistence type="inferred from homology"/>
<comment type="subunit">
    <text evidence="3">Monomer.</text>
</comment>
<feature type="domain" description="MD-2-related lipid-recognition" evidence="9">
    <location>
        <begin position="45"/>
        <end position="168"/>
    </location>
</feature>
<keyword evidence="6 8" id="KW-0732">Signal</keyword>
<dbReference type="GO" id="GO:0032934">
    <property type="term" value="F:sterol binding"/>
    <property type="evidence" value="ECO:0007669"/>
    <property type="project" value="InterPro"/>
</dbReference>
<feature type="chain" id="PRO_5042028262" description="Phosphatidylglycerol/phosphatidylinositol transfer protein" evidence="8">
    <location>
        <begin position="20"/>
        <end position="184"/>
    </location>
</feature>